<evidence type="ECO:0000259" key="11">
    <source>
        <dbReference type="Pfam" id="PF01761"/>
    </source>
</evidence>
<dbReference type="GO" id="GO:0005737">
    <property type="term" value="C:cytoplasm"/>
    <property type="evidence" value="ECO:0007669"/>
    <property type="project" value="UniProtKB-SubCell"/>
</dbReference>
<dbReference type="Gene3D" id="3.40.50.1970">
    <property type="match status" value="1"/>
</dbReference>
<keyword evidence="5 9" id="KW-0862">Zinc</keyword>
<accession>A0A9D2SRD1</accession>
<comment type="function">
    <text evidence="9">Catalyzes the conversion of 3-deoxy-D-arabino-heptulosonate 7-phosphate (DAHP) to dehydroquinate (DHQ).</text>
</comment>
<comment type="similarity">
    <text evidence="9">Belongs to the sugar phosphate cyclases superfamily. Dehydroquinate synthase family.</text>
</comment>
<gene>
    <name evidence="9 13" type="primary">aroB</name>
    <name evidence="13" type="ORF">H9761_10185</name>
</gene>
<dbReference type="Proteomes" id="UP000823891">
    <property type="component" value="Unassembled WGS sequence"/>
</dbReference>
<feature type="domain" description="3-dehydroquinate synthase C-terminal" evidence="12">
    <location>
        <begin position="184"/>
        <end position="326"/>
    </location>
</feature>
<comment type="cofactor">
    <cofactor evidence="1 9">
        <name>NAD(+)</name>
        <dbReference type="ChEBI" id="CHEBI:57540"/>
    </cofactor>
</comment>
<keyword evidence="6 9" id="KW-0520">NAD</keyword>
<dbReference type="Pfam" id="PF01761">
    <property type="entry name" value="DHQ_synthase"/>
    <property type="match status" value="1"/>
</dbReference>
<dbReference type="PIRSF" id="PIRSF001455">
    <property type="entry name" value="DHQ_synth"/>
    <property type="match status" value="1"/>
</dbReference>
<dbReference type="GO" id="GO:0008652">
    <property type="term" value="P:amino acid biosynthetic process"/>
    <property type="evidence" value="ECO:0007669"/>
    <property type="project" value="UniProtKB-KW"/>
</dbReference>
<dbReference type="HAMAP" id="MF_00110">
    <property type="entry name" value="DHQ_synthase"/>
    <property type="match status" value="1"/>
</dbReference>
<dbReference type="GO" id="GO:0000166">
    <property type="term" value="F:nucleotide binding"/>
    <property type="evidence" value="ECO:0007669"/>
    <property type="project" value="UniProtKB-KW"/>
</dbReference>
<evidence type="ECO:0000256" key="10">
    <source>
        <dbReference type="NCBIfam" id="TIGR01357"/>
    </source>
</evidence>
<dbReference type="GO" id="GO:0003856">
    <property type="term" value="F:3-dehydroquinate synthase activity"/>
    <property type="evidence" value="ECO:0007669"/>
    <property type="project" value="UniProtKB-UniRule"/>
</dbReference>
<proteinExistence type="inferred from homology"/>
<feature type="domain" description="3-dehydroquinate synthase N-terminal" evidence="11">
    <location>
        <begin position="71"/>
        <end position="182"/>
    </location>
</feature>
<keyword evidence="9" id="KW-0057">Aromatic amino acid biosynthesis</keyword>
<dbReference type="EMBL" id="DWWS01000036">
    <property type="protein sequence ID" value="HJC24061.1"/>
    <property type="molecule type" value="Genomic_DNA"/>
</dbReference>
<sequence>MEKRITVSRDGEPCYDIVFEKDFTALGGELKALGLGERKLCIVTDSHVEPLYAAEVESALADAGIQTERFAFPAGEENKNLDTVRSLYTFLIERHFGRKDCLLALGGGVAGDLTGYAAATYLRGIAFVQIPTTLLSQVDSSIGGKTGVDFDGYKNMVGAFHMPRLVYMNLSTLATLEARQFYSGFAEAMKSALIADARYYEWLIANMYEICDREPEVMAELVRRSCEIKRKIVENDPEEKGERALLNLGHTIGHAIEKAKDFALTHGECVALGCVAAAFISWKKEMLPMEEYYEIRDMFVPFNLPISVDELEPEQILKLTKSDKKMENGQIRFVLLKRIGKAVLDRSVTDEQILAAVDEINFTEEDAHE</sequence>
<keyword evidence="4 9" id="KW-0547">Nucleotide-binding</keyword>
<dbReference type="FunFam" id="3.40.50.1970:FF:000007">
    <property type="entry name" value="Pentafunctional AROM polypeptide"/>
    <property type="match status" value="1"/>
</dbReference>
<evidence type="ECO:0000259" key="12">
    <source>
        <dbReference type="Pfam" id="PF24621"/>
    </source>
</evidence>
<comment type="catalytic activity">
    <reaction evidence="9">
        <text>7-phospho-2-dehydro-3-deoxy-D-arabino-heptonate = 3-dehydroquinate + phosphate</text>
        <dbReference type="Rhea" id="RHEA:21968"/>
        <dbReference type="ChEBI" id="CHEBI:32364"/>
        <dbReference type="ChEBI" id="CHEBI:43474"/>
        <dbReference type="ChEBI" id="CHEBI:58394"/>
        <dbReference type="EC" id="4.2.3.4"/>
    </reaction>
</comment>
<organism evidence="13 14">
    <name type="scientific">Candidatus Eisenbergiella merdavium</name>
    <dbReference type="NCBI Taxonomy" id="2838551"/>
    <lineage>
        <taxon>Bacteria</taxon>
        <taxon>Bacillati</taxon>
        <taxon>Bacillota</taxon>
        <taxon>Clostridia</taxon>
        <taxon>Lachnospirales</taxon>
        <taxon>Lachnospiraceae</taxon>
        <taxon>Eisenbergiella</taxon>
    </lineage>
</organism>
<dbReference type="InterPro" id="IPR016037">
    <property type="entry name" value="DHQ_synth_AroB"/>
</dbReference>
<dbReference type="GO" id="GO:0046872">
    <property type="term" value="F:metal ion binding"/>
    <property type="evidence" value="ECO:0007669"/>
    <property type="project" value="UniProtKB-KW"/>
</dbReference>
<dbReference type="PANTHER" id="PTHR43622">
    <property type="entry name" value="3-DEHYDROQUINATE SYNTHASE"/>
    <property type="match status" value="1"/>
</dbReference>
<feature type="binding site" evidence="9">
    <location>
        <begin position="108"/>
        <end position="112"/>
    </location>
    <ligand>
        <name>NAD(+)</name>
        <dbReference type="ChEBI" id="CHEBI:57540"/>
    </ligand>
</feature>
<keyword evidence="9" id="KW-0963">Cytoplasm</keyword>
<dbReference type="NCBIfam" id="TIGR01357">
    <property type="entry name" value="aroB"/>
    <property type="match status" value="1"/>
</dbReference>
<dbReference type="PANTHER" id="PTHR43622:SF1">
    <property type="entry name" value="3-DEHYDROQUINATE SYNTHASE"/>
    <property type="match status" value="1"/>
</dbReference>
<evidence type="ECO:0000313" key="14">
    <source>
        <dbReference type="Proteomes" id="UP000823891"/>
    </source>
</evidence>
<evidence type="ECO:0000256" key="5">
    <source>
        <dbReference type="ARBA" id="ARBA00022833"/>
    </source>
</evidence>
<reference evidence="13" key="2">
    <citation type="submission" date="2021-04" db="EMBL/GenBank/DDBJ databases">
        <authorList>
            <person name="Gilroy R."/>
        </authorList>
    </citation>
    <scope>NUCLEOTIDE SEQUENCE</scope>
    <source>
        <strain evidence="13">USAMLcec2-132</strain>
    </source>
</reference>
<evidence type="ECO:0000256" key="8">
    <source>
        <dbReference type="ARBA" id="ARBA00023285"/>
    </source>
</evidence>
<evidence type="ECO:0000313" key="13">
    <source>
        <dbReference type="EMBL" id="HJC24061.1"/>
    </source>
</evidence>
<comment type="caution">
    <text evidence="9">Lacks conserved residue(s) required for the propagation of feature annotation.</text>
</comment>
<evidence type="ECO:0000256" key="3">
    <source>
        <dbReference type="ARBA" id="ARBA00022723"/>
    </source>
</evidence>
<comment type="pathway">
    <text evidence="9">Metabolic intermediate biosynthesis; chorismate biosynthesis; chorismate from D-erythrose 4-phosphate and phosphoenolpyruvate: step 2/7.</text>
</comment>
<comment type="subcellular location">
    <subcellularLocation>
        <location evidence="9">Cytoplasm</location>
    </subcellularLocation>
</comment>
<keyword evidence="3 9" id="KW-0479">Metal-binding</keyword>
<feature type="binding site" evidence="9">
    <location>
        <position position="250"/>
    </location>
    <ligand>
        <name>Zn(2+)</name>
        <dbReference type="ChEBI" id="CHEBI:29105"/>
    </ligand>
</feature>
<evidence type="ECO:0000256" key="6">
    <source>
        <dbReference type="ARBA" id="ARBA00023027"/>
    </source>
</evidence>
<evidence type="ECO:0000256" key="4">
    <source>
        <dbReference type="ARBA" id="ARBA00022741"/>
    </source>
</evidence>
<dbReference type="InterPro" id="IPR050071">
    <property type="entry name" value="Dehydroquinate_synthase"/>
</dbReference>
<dbReference type="GO" id="GO:0009423">
    <property type="term" value="P:chorismate biosynthetic process"/>
    <property type="evidence" value="ECO:0007669"/>
    <property type="project" value="UniProtKB-UniRule"/>
</dbReference>
<dbReference type="SUPFAM" id="SSF56796">
    <property type="entry name" value="Dehydroquinate synthase-like"/>
    <property type="match status" value="1"/>
</dbReference>
<feature type="binding site" evidence="9">
    <location>
        <begin position="172"/>
        <end position="175"/>
    </location>
    <ligand>
        <name>NAD(+)</name>
        <dbReference type="ChEBI" id="CHEBI:57540"/>
    </ligand>
</feature>
<name>A0A9D2SRD1_9FIRM</name>
<dbReference type="InterPro" id="IPR030960">
    <property type="entry name" value="DHQS/DOIS_N"/>
</dbReference>
<feature type="binding site" evidence="9">
    <location>
        <position position="154"/>
    </location>
    <ligand>
        <name>NAD(+)</name>
        <dbReference type="ChEBI" id="CHEBI:57540"/>
    </ligand>
</feature>
<dbReference type="InterPro" id="IPR030963">
    <property type="entry name" value="DHQ_synth_fam"/>
</dbReference>
<protein>
    <recommendedName>
        <fullName evidence="9 10">3-dehydroquinate synthase</fullName>
        <shortName evidence="9">DHQS</shortName>
        <ecNumber evidence="9 10">4.2.3.4</ecNumber>
    </recommendedName>
</protein>
<evidence type="ECO:0000256" key="1">
    <source>
        <dbReference type="ARBA" id="ARBA00001911"/>
    </source>
</evidence>
<keyword evidence="7 9" id="KW-0456">Lyase</keyword>
<dbReference type="Gene3D" id="1.20.1090.10">
    <property type="entry name" value="Dehydroquinate synthase-like - alpha domain"/>
    <property type="match status" value="1"/>
</dbReference>
<feature type="binding site" evidence="9">
    <location>
        <begin position="132"/>
        <end position="133"/>
    </location>
    <ligand>
        <name>NAD(+)</name>
        <dbReference type="ChEBI" id="CHEBI:57540"/>
    </ligand>
</feature>
<feature type="binding site" evidence="9">
    <location>
        <position position="266"/>
    </location>
    <ligand>
        <name>Zn(2+)</name>
        <dbReference type="ChEBI" id="CHEBI:29105"/>
    </ligand>
</feature>
<comment type="cofactor">
    <cofactor evidence="9">
        <name>Co(2+)</name>
        <dbReference type="ChEBI" id="CHEBI:48828"/>
    </cofactor>
    <cofactor evidence="9">
        <name>Zn(2+)</name>
        <dbReference type="ChEBI" id="CHEBI:29105"/>
    </cofactor>
    <text evidence="9">Binds 1 divalent metal cation per subunit. Can use either Co(2+) or Zn(2+).</text>
</comment>
<feature type="binding site" evidence="9">
    <location>
        <position position="187"/>
    </location>
    <ligand>
        <name>Zn(2+)</name>
        <dbReference type="ChEBI" id="CHEBI:29105"/>
    </ligand>
</feature>
<keyword evidence="8 9" id="KW-0170">Cobalt</keyword>
<comment type="cofactor">
    <cofactor evidence="2">
        <name>Zn(2+)</name>
        <dbReference type="ChEBI" id="CHEBI:29105"/>
    </cofactor>
</comment>
<reference evidence="13" key="1">
    <citation type="journal article" date="2021" name="PeerJ">
        <title>Extensive microbial diversity within the chicken gut microbiome revealed by metagenomics and culture.</title>
        <authorList>
            <person name="Gilroy R."/>
            <person name="Ravi A."/>
            <person name="Getino M."/>
            <person name="Pursley I."/>
            <person name="Horton D.L."/>
            <person name="Alikhan N.F."/>
            <person name="Baker D."/>
            <person name="Gharbi K."/>
            <person name="Hall N."/>
            <person name="Watson M."/>
            <person name="Adriaenssens E.M."/>
            <person name="Foster-Nyarko E."/>
            <person name="Jarju S."/>
            <person name="Secka A."/>
            <person name="Antonio M."/>
            <person name="Oren A."/>
            <person name="Chaudhuri R.R."/>
            <person name="La Ragione R."/>
            <person name="Hildebrand F."/>
            <person name="Pallen M.J."/>
        </authorList>
    </citation>
    <scope>NUCLEOTIDE SEQUENCE</scope>
    <source>
        <strain evidence="13">USAMLcec2-132</strain>
    </source>
</reference>
<comment type="caution">
    <text evidence="13">The sequence shown here is derived from an EMBL/GenBank/DDBJ whole genome shotgun (WGS) entry which is preliminary data.</text>
</comment>
<evidence type="ECO:0000256" key="7">
    <source>
        <dbReference type="ARBA" id="ARBA00023239"/>
    </source>
</evidence>
<dbReference type="Pfam" id="PF24621">
    <property type="entry name" value="DHQS_C"/>
    <property type="match status" value="1"/>
</dbReference>
<keyword evidence="9" id="KW-0028">Amino-acid biosynthesis</keyword>
<feature type="binding site" evidence="9">
    <location>
        <position position="145"/>
    </location>
    <ligand>
        <name>NAD(+)</name>
        <dbReference type="ChEBI" id="CHEBI:57540"/>
    </ligand>
</feature>
<evidence type="ECO:0000256" key="9">
    <source>
        <dbReference type="HAMAP-Rule" id="MF_00110"/>
    </source>
</evidence>
<dbReference type="EC" id="4.2.3.4" evidence="9 10"/>
<dbReference type="CDD" id="cd08195">
    <property type="entry name" value="DHQS"/>
    <property type="match status" value="1"/>
</dbReference>
<dbReference type="GO" id="GO:0009073">
    <property type="term" value="P:aromatic amino acid family biosynthetic process"/>
    <property type="evidence" value="ECO:0007669"/>
    <property type="project" value="UniProtKB-KW"/>
</dbReference>
<evidence type="ECO:0000256" key="2">
    <source>
        <dbReference type="ARBA" id="ARBA00001947"/>
    </source>
</evidence>
<dbReference type="AlphaFoldDB" id="A0A9D2SRD1"/>
<dbReference type="InterPro" id="IPR056179">
    <property type="entry name" value="DHQS_C"/>
</dbReference>